<organism evidence="1 2">
    <name type="scientific">Puccinia sorghi</name>
    <dbReference type="NCBI Taxonomy" id="27349"/>
    <lineage>
        <taxon>Eukaryota</taxon>
        <taxon>Fungi</taxon>
        <taxon>Dikarya</taxon>
        <taxon>Basidiomycota</taxon>
        <taxon>Pucciniomycotina</taxon>
        <taxon>Pucciniomycetes</taxon>
        <taxon>Pucciniales</taxon>
        <taxon>Pucciniaceae</taxon>
        <taxon>Puccinia</taxon>
    </lineage>
</organism>
<accession>A0A0L6VP55</accession>
<sequence length="446" mass="51113">MANLQSIFFSCSDYLGFDSSFSYKLQYKLNQAQKDRKALPDPYRPLQRSNPLSTGAQFPPFSNNECYLNFGCVINGSYTTLPIILKATLTVSVAGNIWQFSTHATPIWRRKENHYTYRYWPCNIAAHCWLSFLLNFTCHLVILYFSCPGYHKKFLFCRHVDELLNHKSGIRIYILISIEERGRENLKRPPLEKGALLKKLCRLLRHLLKDFITPGAHYIAPCQIPCKNIPGAMQVNCVTLALFHFMKILSHCHTQVPQNPAQKCLINAWLASSMILFSIGAHFNQISGLGRFAGMQKNCELLGSRGVLEVALSVLCASAVLRRKYVCVCCIDQCNRLGRTGKMSKEQRWIMFSGWTGRVDKGYNQGREKDRNDLRLIYEWSRWLSHYASLGPTNCRRGLDSQVFPSCHLTCFDIKLGMVVVHGRGLCLTIGNEKKEYWKEIGQQEL</sequence>
<protein>
    <submittedName>
        <fullName evidence="1">Uncharacterized protein</fullName>
    </submittedName>
</protein>
<dbReference type="EMBL" id="LAVV01003710">
    <property type="protein sequence ID" value="KNZ61935.1"/>
    <property type="molecule type" value="Genomic_DNA"/>
</dbReference>
<name>A0A0L6VP55_9BASI</name>
<reference evidence="1 2" key="1">
    <citation type="submission" date="2015-08" db="EMBL/GenBank/DDBJ databases">
        <title>Next Generation Sequencing and Analysis of the Genome of Puccinia sorghi L Schw, the Causal Agent of Maize Common Rust.</title>
        <authorList>
            <person name="Rochi L."/>
            <person name="Burguener G."/>
            <person name="Darino M."/>
            <person name="Turjanski A."/>
            <person name="Kreff E."/>
            <person name="Dieguez M.J."/>
            <person name="Sacco F."/>
        </authorList>
    </citation>
    <scope>NUCLEOTIDE SEQUENCE [LARGE SCALE GENOMIC DNA]</scope>
    <source>
        <strain evidence="1 2">RO10H11247</strain>
    </source>
</reference>
<dbReference type="Proteomes" id="UP000037035">
    <property type="component" value="Unassembled WGS sequence"/>
</dbReference>
<proteinExistence type="predicted"/>
<evidence type="ECO:0000313" key="2">
    <source>
        <dbReference type="Proteomes" id="UP000037035"/>
    </source>
</evidence>
<keyword evidence="2" id="KW-1185">Reference proteome</keyword>
<dbReference type="AlphaFoldDB" id="A0A0L6VP55"/>
<gene>
    <name evidence="1" type="ORF">VP01_1333g1</name>
</gene>
<dbReference type="VEuPathDB" id="FungiDB:VP01_1333g1"/>
<evidence type="ECO:0000313" key="1">
    <source>
        <dbReference type="EMBL" id="KNZ61935.1"/>
    </source>
</evidence>
<comment type="caution">
    <text evidence="1">The sequence shown here is derived from an EMBL/GenBank/DDBJ whole genome shotgun (WGS) entry which is preliminary data.</text>
</comment>